<organism evidence="2 3">
    <name type="scientific">Kribbella kalugense</name>
    <dbReference type="NCBI Taxonomy" id="2512221"/>
    <lineage>
        <taxon>Bacteria</taxon>
        <taxon>Bacillati</taxon>
        <taxon>Actinomycetota</taxon>
        <taxon>Actinomycetes</taxon>
        <taxon>Propionibacteriales</taxon>
        <taxon>Kribbellaceae</taxon>
        <taxon>Kribbella</taxon>
    </lineage>
</organism>
<keyword evidence="3" id="KW-1185">Reference proteome</keyword>
<dbReference type="PANTHER" id="PTHR43355">
    <property type="entry name" value="FLAVIN REDUCTASE (NADPH)"/>
    <property type="match status" value="1"/>
</dbReference>
<dbReference type="RefSeq" id="WP_134123643.1">
    <property type="nucleotide sequence ID" value="NZ_SODF01000003.1"/>
</dbReference>
<dbReference type="GO" id="GO:0042602">
    <property type="term" value="F:riboflavin reductase (NADPH) activity"/>
    <property type="evidence" value="ECO:0007669"/>
    <property type="project" value="TreeGrafter"/>
</dbReference>
<comment type="caution">
    <text evidence="2">The sequence shown here is derived from an EMBL/GenBank/DDBJ whole genome shotgun (WGS) entry which is preliminary data.</text>
</comment>
<accession>A0A4R7ZE33</accession>
<dbReference type="Pfam" id="PF13460">
    <property type="entry name" value="NAD_binding_10"/>
    <property type="match status" value="1"/>
</dbReference>
<dbReference type="GO" id="GO:0004074">
    <property type="term" value="F:biliverdin reductase [NAD(P)H] activity"/>
    <property type="evidence" value="ECO:0007669"/>
    <property type="project" value="TreeGrafter"/>
</dbReference>
<dbReference type="OrthoDB" id="9771302at2"/>
<feature type="domain" description="NAD(P)-binding" evidence="1">
    <location>
        <begin position="8"/>
        <end position="197"/>
    </location>
</feature>
<proteinExistence type="predicted"/>
<protein>
    <submittedName>
        <fullName evidence="2">Putative NADH-flavin reductase</fullName>
    </submittedName>
</protein>
<dbReference type="InterPro" id="IPR051606">
    <property type="entry name" value="Polyketide_Oxido-like"/>
</dbReference>
<name>A0A4R7ZE33_9ACTN</name>
<dbReference type="EMBL" id="SODF01000003">
    <property type="protein sequence ID" value="TDW15819.1"/>
    <property type="molecule type" value="Genomic_DNA"/>
</dbReference>
<evidence type="ECO:0000259" key="1">
    <source>
        <dbReference type="Pfam" id="PF13460"/>
    </source>
</evidence>
<reference evidence="2 3" key="1">
    <citation type="submission" date="2019-03" db="EMBL/GenBank/DDBJ databases">
        <title>Genomic Encyclopedia of Type Strains, Phase III (KMG-III): the genomes of soil and plant-associated and newly described type strains.</title>
        <authorList>
            <person name="Whitman W."/>
        </authorList>
    </citation>
    <scope>NUCLEOTIDE SEQUENCE [LARGE SCALE GENOMIC DNA]</scope>
    <source>
        <strain evidence="2 3">VKM Ac-2570</strain>
    </source>
</reference>
<dbReference type="InterPro" id="IPR016040">
    <property type="entry name" value="NAD(P)-bd_dom"/>
</dbReference>
<gene>
    <name evidence="2" type="ORF">EV650_7313</name>
</gene>
<dbReference type="PANTHER" id="PTHR43355:SF2">
    <property type="entry name" value="FLAVIN REDUCTASE (NADPH)"/>
    <property type="match status" value="1"/>
</dbReference>
<evidence type="ECO:0000313" key="3">
    <source>
        <dbReference type="Proteomes" id="UP000295447"/>
    </source>
</evidence>
<dbReference type="Gene3D" id="3.40.50.720">
    <property type="entry name" value="NAD(P)-binding Rossmann-like Domain"/>
    <property type="match status" value="1"/>
</dbReference>
<dbReference type="Proteomes" id="UP000295447">
    <property type="component" value="Unassembled WGS sequence"/>
</dbReference>
<dbReference type="SUPFAM" id="SSF51735">
    <property type="entry name" value="NAD(P)-binding Rossmann-fold domains"/>
    <property type="match status" value="1"/>
</dbReference>
<sequence length="208" mass="22038">MKLTLFAATGGTGRHLLTQAVAAGHEVTAVVRDPSALGIHGVRADLLTADPAVLRAAVDGADAVLSGLGPRRRADAGILSKGTRAIVDAMQETTARRLVVVSVAGIGLPQPSSRSIGERLLSGLAGIVFRRHYADVAELEALLRTTELEWTSVGVPLLSDDPLTTKYRVAVGEWLPKASRLSRADAAHCMLRTLEQPETVRQTMMAAY</sequence>
<evidence type="ECO:0000313" key="2">
    <source>
        <dbReference type="EMBL" id="TDW15819.1"/>
    </source>
</evidence>
<dbReference type="InterPro" id="IPR036291">
    <property type="entry name" value="NAD(P)-bd_dom_sf"/>
</dbReference>
<dbReference type="AlphaFoldDB" id="A0A4R7ZE33"/>